<comment type="caution">
    <text evidence="2">The sequence shown here is derived from an EMBL/GenBank/DDBJ whole genome shotgun (WGS) entry which is preliminary data.</text>
</comment>
<name>A0A9Q1QUE7_9CARY</name>
<keyword evidence="3" id="KW-1185">Reference proteome</keyword>
<evidence type="ECO:0000313" key="2">
    <source>
        <dbReference type="EMBL" id="KAJ8452640.1"/>
    </source>
</evidence>
<feature type="region of interest" description="Disordered" evidence="1">
    <location>
        <begin position="109"/>
        <end position="139"/>
    </location>
</feature>
<dbReference type="EMBL" id="JAKOGI010000003">
    <property type="protein sequence ID" value="KAJ8452640.1"/>
    <property type="molecule type" value="Genomic_DNA"/>
</dbReference>
<dbReference type="OrthoDB" id="1423981at2759"/>
<gene>
    <name evidence="2" type="ORF">Cgig2_004976</name>
</gene>
<accession>A0A9Q1QUE7</accession>
<dbReference type="PANTHER" id="PTHR33738">
    <property type="entry name" value="EMB|CAB82975.1"/>
    <property type="match status" value="1"/>
</dbReference>
<feature type="compositionally biased region" description="Basic and acidic residues" evidence="1">
    <location>
        <begin position="69"/>
        <end position="81"/>
    </location>
</feature>
<dbReference type="Proteomes" id="UP001153076">
    <property type="component" value="Unassembled WGS sequence"/>
</dbReference>
<reference evidence="2" key="1">
    <citation type="submission" date="2022-04" db="EMBL/GenBank/DDBJ databases">
        <title>Carnegiea gigantea Genome sequencing and assembly v2.</title>
        <authorList>
            <person name="Copetti D."/>
            <person name="Sanderson M.J."/>
            <person name="Burquez A."/>
            <person name="Wojciechowski M.F."/>
        </authorList>
    </citation>
    <scope>NUCLEOTIDE SEQUENCE</scope>
    <source>
        <strain evidence="2">SGP5-SGP5p</strain>
        <tissue evidence="2">Aerial part</tissue>
    </source>
</reference>
<feature type="region of interest" description="Disordered" evidence="1">
    <location>
        <begin position="1"/>
        <end position="89"/>
    </location>
</feature>
<dbReference type="AlphaFoldDB" id="A0A9Q1QUE7"/>
<protein>
    <submittedName>
        <fullName evidence="2">Uncharacterized protein</fullName>
    </submittedName>
</protein>
<feature type="compositionally biased region" description="Low complexity" evidence="1">
    <location>
        <begin position="16"/>
        <end position="33"/>
    </location>
</feature>
<organism evidence="2 3">
    <name type="scientific">Carnegiea gigantea</name>
    <dbReference type="NCBI Taxonomy" id="171969"/>
    <lineage>
        <taxon>Eukaryota</taxon>
        <taxon>Viridiplantae</taxon>
        <taxon>Streptophyta</taxon>
        <taxon>Embryophyta</taxon>
        <taxon>Tracheophyta</taxon>
        <taxon>Spermatophyta</taxon>
        <taxon>Magnoliopsida</taxon>
        <taxon>eudicotyledons</taxon>
        <taxon>Gunneridae</taxon>
        <taxon>Pentapetalae</taxon>
        <taxon>Caryophyllales</taxon>
        <taxon>Cactineae</taxon>
        <taxon>Cactaceae</taxon>
        <taxon>Cactoideae</taxon>
        <taxon>Echinocereeae</taxon>
        <taxon>Carnegiea</taxon>
    </lineage>
</organism>
<feature type="compositionally biased region" description="Polar residues" evidence="1">
    <location>
        <begin position="110"/>
        <end position="120"/>
    </location>
</feature>
<dbReference type="PANTHER" id="PTHR33738:SF8">
    <property type="entry name" value="OS05G0454500 PROTEIN"/>
    <property type="match status" value="1"/>
</dbReference>
<sequence length="155" mass="16876">MDSRKGKAGSTSSITSQLFGSQDSSSSNDVFASIFRPKGVGRNSGYSEAKGSWQKEPSGAGNLNTKQDNSYKHGDGNKEKNSIYQQEGGEPCYLSSSIYYGGREMYSRAPTHSTSNSYSNLKKDGEEDDPNGAARGNWWQGFGSWNASMQKIMQP</sequence>
<evidence type="ECO:0000256" key="1">
    <source>
        <dbReference type="SAM" id="MobiDB-lite"/>
    </source>
</evidence>
<proteinExistence type="predicted"/>
<evidence type="ECO:0000313" key="3">
    <source>
        <dbReference type="Proteomes" id="UP001153076"/>
    </source>
</evidence>